<proteinExistence type="predicted"/>
<organism evidence="2 3">
    <name type="scientific">Kwoniella mangroviensis CBS 10435</name>
    <dbReference type="NCBI Taxonomy" id="1331196"/>
    <lineage>
        <taxon>Eukaryota</taxon>
        <taxon>Fungi</taxon>
        <taxon>Dikarya</taxon>
        <taxon>Basidiomycota</taxon>
        <taxon>Agaricomycotina</taxon>
        <taxon>Tremellomycetes</taxon>
        <taxon>Tremellales</taxon>
        <taxon>Cryptococcaceae</taxon>
        <taxon>Kwoniella</taxon>
    </lineage>
</organism>
<protein>
    <submittedName>
        <fullName evidence="2">Uncharacterized protein</fullName>
    </submittedName>
</protein>
<dbReference type="AlphaFoldDB" id="A0A1B9J042"/>
<reference evidence="2 3" key="1">
    <citation type="submission" date="2013-07" db="EMBL/GenBank/DDBJ databases">
        <title>The Genome Sequence of Kwoniella mangroviensis CBS10435.</title>
        <authorList>
            <consortium name="The Broad Institute Genome Sequencing Platform"/>
            <person name="Cuomo C."/>
            <person name="Litvintseva A."/>
            <person name="Chen Y."/>
            <person name="Heitman J."/>
            <person name="Sun S."/>
            <person name="Springer D."/>
            <person name="Dromer F."/>
            <person name="Young S.K."/>
            <person name="Zeng Q."/>
            <person name="Gargeya S."/>
            <person name="Fitzgerald M."/>
            <person name="Abouelleil A."/>
            <person name="Alvarado L."/>
            <person name="Berlin A.M."/>
            <person name="Chapman S.B."/>
            <person name="Dewar J."/>
            <person name="Goldberg J."/>
            <person name="Griggs A."/>
            <person name="Gujja S."/>
            <person name="Hansen M."/>
            <person name="Howarth C."/>
            <person name="Imamovic A."/>
            <person name="Larimer J."/>
            <person name="McCowan C."/>
            <person name="Murphy C."/>
            <person name="Pearson M."/>
            <person name="Priest M."/>
            <person name="Roberts A."/>
            <person name="Saif S."/>
            <person name="Shea T."/>
            <person name="Sykes S."/>
            <person name="Wortman J."/>
            <person name="Nusbaum C."/>
            <person name="Birren B."/>
        </authorList>
    </citation>
    <scope>NUCLEOTIDE SEQUENCE [LARGE SCALE GENOMIC DNA]</scope>
    <source>
        <strain evidence="2 3">CBS 10435</strain>
    </source>
</reference>
<evidence type="ECO:0000313" key="2">
    <source>
        <dbReference type="EMBL" id="OCF61148.1"/>
    </source>
</evidence>
<reference evidence="3" key="2">
    <citation type="submission" date="2013-12" db="EMBL/GenBank/DDBJ databases">
        <title>Evolution of pathogenesis and genome organization in the Tremellales.</title>
        <authorList>
            <person name="Cuomo C."/>
            <person name="Litvintseva A."/>
            <person name="Heitman J."/>
            <person name="Chen Y."/>
            <person name="Sun S."/>
            <person name="Springer D."/>
            <person name="Dromer F."/>
            <person name="Young S."/>
            <person name="Zeng Q."/>
            <person name="Chapman S."/>
            <person name="Gujja S."/>
            <person name="Saif S."/>
            <person name="Birren B."/>
        </authorList>
    </citation>
    <scope>NUCLEOTIDE SEQUENCE [LARGE SCALE GENOMIC DNA]</scope>
    <source>
        <strain evidence="3">CBS 10435</strain>
    </source>
</reference>
<feature type="region of interest" description="Disordered" evidence="1">
    <location>
        <begin position="178"/>
        <end position="202"/>
    </location>
</feature>
<dbReference type="EMBL" id="KI669459">
    <property type="protein sequence ID" value="OCF61148.1"/>
    <property type="molecule type" value="Genomic_DNA"/>
</dbReference>
<keyword evidence="3" id="KW-1185">Reference proteome</keyword>
<sequence>MSLAPSDYKHTHDAQLTLGVSNAVRDAKSDIVTFSLDLIKPARSNQVLTDDARDLMDQLRTSASYRVVTDVGDGEEEFHSIEPTDRQQIKNWKSAKFTNVYGSADFMSQLVHLTRSMRPDGGIPQVITTNIFGASDGVMRDTILDDWGNLSATSGTGSRPVFTPMSNTVAPSIRSFEDDLSSGTLTPPSTPFGDREPPKTGHANLRLTFTPIQYSGDKDAVYRIDSIEEAEQLSVRYNQKRSATLLKQVLTGKTVDVVAEYSADKGTRTGKSALQVLNLEDTDLDNESYNYTVDHRAQTAWRGLKSPKQDSITMEISFEERCNDKDNYTAGTLYNPALGFYRR</sequence>
<evidence type="ECO:0000256" key="1">
    <source>
        <dbReference type="SAM" id="MobiDB-lite"/>
    </source>
</evidence>
<evidence type="ECO:0000313" key="3">
    <source>
        <dbReference type="Proteomes" id="UP000092583"/>
    </source>
</evidence>
<dbReference type="Proteomes" id="UP000092583">
    <property type="component" value="Unassembled WGS sequence"/>
</dbReference>
<accession>A0A1B9J042</accession>
<name>A0A1B9J042_9TREE</name>
<gene>
    <name evidence="2" type="ORF">L486_00792</name>
</gene>